<evidence type="ECO:0000313" key="2">
    <source>
        <dbReference type="EMBL" id="KAJ6639527.1"/>
    </source>
</evidence>
<dbReference type="PANTHER" id="PTHR47331:SF5">
    <property type="entry name" value="RIBONUCLEASE H"/>
    <property type="match status" value="1"/>
</dbReference>
<sequence length="434" mass="50306">MTEDELSDDFEEEEEVIGETDPIQRNKDTMEWVKNVPDQIENEFEPQVTRTNNFLHEPIFESTRQNYIDNSGQNAVLIAAFKALQTHDLKDLPTFNGNNVLEWPNFISEYRRSTEEFNISPNKNLRRLNKALEGNARRSVQTLLTSPDNIKEIISHLEMSFGRPEWIIQHLITELREPGTSIKGLSKEEDVTEMFKMQQGPRRYTAHGKRIESEKLSAADELALKIMSSTMKNIGDRFEVGHLYKYPGMKFPTEESKQLALKRLYSVERKMDRDQKFADEYIKRVDDYLEKGYAEKSCGDSTLNGTTKQQMAYSTSGSAGWWKQNRSDNRITKILDCSNREEWFWIPTHLNTADLATKTSNPVDLSATSTWFNGPEFLKLPETQWPEFSPPVPNENEILLFIHELEPKEEMIATIRNLHFPGNVGITSRVEQER</sequence>
<evidence type="ECO:0000313" key="3">
    <source>
        <dbReference type="Proteomes" id="UP001151699"/>
    </source>
</evidence>
<gene>
    <name evidence="2" type="ORF">Bhyg_12273</name>
</gene>
<reference evidence="2" key="1">
    <citation type="submission" date="2022-07" db="EMBL/GenBank/DDBJ databases">
        <authorList>
            <person name="Trinca V."/>
            <person name="Uliana J.V.C."/>
            <person name="Torres T.T."/>
            <person name="Ward R.J."/>
            <person name="Monesi N."/>
        </authorList>
    </citation>
    <scope>NUCLEOTIDE SEQUENCE</scope>
    <source>
        <strain evidence="2">HSMRA1968</strain>
        <tissue evidence="2">Whole embryos</tissue>
    </source>
</reference>
<evidence type="ECO:0000256" key="1">
    <source>
        <dbReference type="SAM" id="MobiDB-lite"/>
    </source>
</evidence>
<keyword evidence="3" id="KW-1185">Reference proteome</keyword>
<dbReference type="Pfam" id="PF03564">
    <property type="entry name" value="DUF1759"/>
    <property type="match status" value="1"/>
</dbReference>
<organism evidence="2 3">
    <name type="scientific">Pseudolycoriella hygida</name>
    <dbReference type="NCBI Taxonomy" id="35572"/>
    <lineage>
        <taxon>Eukaryota</taxon>
        <taxon>Metazoa</taxon>
        <taxon>Ecdysozoa</taxon>
        <taxon>Arthropoda</taxon>
        <taxon>Hexapoda</taxon>
        <taxon>Insecta</taxon>
        <taxon>Pterygota</taxon>
        <taxon>Neoptera</taxon>
        <taxon>Endopterygota</taxon>
        <taxon>Diptera</taxon>
        <taxon>Nematocera</taxon>
        <taxon>Sciaroidea</taxon>
        <taxon>Sciaridae</taxon>
        <taxon>Pseudolycoriella</taxon>
    </lineage>
</organism>
<dbReference type="EMBL" id="WJQU01000003">
    <property type="protein sequence ID" value="KAJ6639527.1"/>
    <property type="molecule type" value="Genomic_DNA"/>
</dbReference>
<comment type="caution">
    <text evidence="2">The sequence shown here is derived from an EMBL/GenBank/DDBJ whole genome shotgun (WGS) entry which is preliminary data.</text>
</comment>
<protein>
    <submittedName>
        <fullName evidence="2">Uncharacterized protein</fullName>
    </submittedName>
</protein>
<proteinExistence type="predicted"/>
<feature type="compositionally biased region" description="Acidic residues" evidence="1">
    <location>
        <begin position="1"/>
        <end position="18"/>
    </location>
</feature>
<name>A0A9Q0S0A0_9DIPT</name>
<dbReference type="PANTHER" id="PTHR47331">
    <property type="entry name" value="PHD-TYPE DOMAIN-CONTAINING PROTEIN"/>
    <property type="match status" value="1"/>
</dbReference>
<dbReference type="InterPro" id="IPR005312">
    <property type="entry name" value="DUF1759"/>
</dbReference>
<feature type="region of interest" description="Disordered" evidence="1">
    <location>
        <begin position="1"/>
        <end position="24"/>
    </location>
</feature>
<accession>A0A9Q0S0A0</accession>
<dbReference type="Proteomes" id="UP001151699">
    <property type="component" value="Chromosome X"/>
</dbReference>
<dbReference type="AlphaFoldDB" id="A0A9Q0S0A0"/>
<dbReference type="OrthoDB" id="7762482at2759"/>